<evidence type="ECO:0000256" key="1">
    <source>
        <dbReference type="SAM" id="SignalP"/>
    </source>
</evidence>
<feature type="signal peptide" evidence="1">
    <location>
        <begin position="1"/>
        <end position="17"/>
    </location>
</feature>
<organism evidence="2 3">
    <name type="scientific">Bemisia tabaci</name>
    <name type="common">Sweetpotato whitefly</name>
    <name type="synonym">Aleurodes tabaci</name>
    <dbReference type="NCBI Taxonomy" id="7038"/>
    <lineage>
        <taxon>Eukaryota</taxon>
        <taxon>Metazoa</taxon>
        <taxon>Ecdysozoa</taxon>
        <taxon>Arthropoda</taxon>
        <taxon>Hexapoda</taxon>
        <taxon>Insecta</taxon>
        <taxon>Pterygota</taxon>
        <taxon>Neoptera</taxon>
        <taxon>Paraneoptera</taxon>
        <taxon>Hemiptera</taxon>
        <taxon>Sternorrhyncha</taxon>
        <taxon>Aleyrodoidea</taxon>
        <taxon>Aleyrodidae</taxon>
        <taxon>Aleyrodinae</taxon>
        <taxon>Bemisia</taxon>
    </lineage>
</organism>
<keyword evidence="1" id="KW-0732">Signal</keyword>
<dbReference type="Proteomes" id="UP001152759">
    <property type="component" value="Chromosome 7"/>
</dbReference>
<accession>A0A9P0F5P2</accession>
<dbReference type="AlphaFoldDB" id="A0A9P0F5P2"/>
<dbReference type="InterPro" id="IPR012340">
    <property type="entry name" value="NA-bd_OB-fold"/>
</dbReference>
<reference evidence="2" key="1">
    <citation type="submission" date="2021-12" db="EMBL/GenBank/DDBJ databases">
        <authorList>
            <person name="King R."/>
        </authorList>
    </citation>
    <scope>NUCLEOTIDE SEQUENCE</scope>
</reference>
<dbReference type="SUPFAM" id="SSF50249">
    <property type="entry name" value="Nucleic acid-binding proteins"/>
    <property type="match status" value="1"/>
</dbReference>
<evidence type="ECO:0000313" key="2">
    <source>
        <dbReference type="EMBL" id="CAH0393051.1"/>
    </source>
</evidence>
<name>A0A9P0F5P2_BEMTA</name>
<keyword evidence="3" id="KW-1185">Reference proteome</keyword>
<dbReference type="EMBL" id="OU963868">
    <property type="protein sequence ID" value="CAH0393051.1"/>
    <property type="molecule type" value="Genomic_DNA"/>
</dbReference>
<gene>
    <name evidence="2" type="ORF">BEMITA_LOCUS11499</name>
</gene>
<evidence type="ECO:0000313" key="3">
    <source>
        <dbReference type="Proteomes" id="UP001152759"/>
    </source>
</evidence>
<sequence length="177" mass="20318">MSVLLVKITNFLMLVFAALVLDCQNNITYEVSNFHVERNKLDNKLQIVVKSETKFLTVETLEIPEVSFVSIRNIIDVKQANDLIDFKGKFIDVPVVKKLKLKNGEESRKLIARLTDGTNLNIVLNAWNDLIDGLMNHLPDTNFRFYNVSVKEYNQTKFLEFTVLSSMEPDEMSSQLS</sequence>
<proteinExistence type="predicted"/>
<feature type="chain" id="PRO_5040238329" evidence="1">
    <location>
        <begin position="18"/>
        <end position="177"/>
    </location>
</feature>
<protein>
    <submittedName>
        <fullName evidence="2">Uncharacterized protein</fullName>
    </submittedName>
</protein>
<dbReference type="Gene3D" id="2.40.50.140">
    <property type="entry name" value="Nucleic acid-binding proteins"/>
    <property type="match status" value="1"/>
</dbReference>